<protein>
    <submittedName>
        <fullName evidence="2">Uncharacterized protein</fullName>
    </submittedName>
</protein>
<dbReference type="OrthoDB" id="7788762at2759"/>
<dbReference type="EMBL" id="CAAALY010261383">
    <property type="protein sequence ID" value="VEL39479.1"/>
    <property type="molecule type" value="Genomic_DNA"/>
</dbReference>
<comment type="caution">
    <text evidence="2">The sequence shown here is derived from an EMBL/GenBank/DDBJ whole genome shotgun (WGS) entry which is preliminary data.</text>
</comment>
<evidence type="ECO:0000256" key="1">
    <source>
        <dbReference type="SAM" id="MobiDB-lite"/>
    </source>
</evidence>
<gene>
    <name evidence="2" type="ORF">PXEA_LOCUS32919</name>
</gene>
<organism evidence="2 3">
    <name type="scientific">Protopolystoma xenopodis</name>
    <dbReference type="NCBI Taxonomy" id="117903"/>
    <lineage>
        <taxon>Eukaryota</taxon>
        <taxon>Metazoa</taxon>
        <taxon>Spiralia</taxon>
        <taxon>Lophotrochozoa</taxon>
        <taxon>Platyhelminthes</taxon>
        <taxon>Monogenea</taxon>
        <taxon>Polyopisthocotylea</taxon>
        <taxon>Polystomatidea</taxon>
        <taxon>Polystomatidae</taxon>
        <taxon>Protopolystoma</taxon>
    </lineage>
</organism>
<feature type="compositionally biased region" description="Low complexity" evidence="1">
    <location>
        <begin position="73"/>
        <end position="90"/>
    </location>
</feature>
<dbReference type="AlphaFoldDB" id="A0A448XLH9"/>
<name>A0A448XLH9_9PLAT</name>
<evidence type="ECO:0000313" key="3">
    <source>
        <dbReference type="Proteomes" id="UP000784294"/>
    </source>
</evidence>
<keyword evidence="3" id="KW-1185">Reference proteome</keyword>
<feature type="region of interest" description="Disordered" evidence="1">
    <location>
        <begin position="19"/>
        <end position="96"/>
    </location>
</feature>
<reference evidence="2" key="1">
    <citation type="submission" date="2018-11" db="EMBL/GenBank/DDBJ databases">
        <authorList>
            <consortium name="Pathogen Informatics"/>
        </authorList>
    </citation>
    <scope>NUCLEOTIDE SEQUENCE</scope>
</reference>
<dbReference type="Proteomes" id="UP000784294">
    <property type="component" value="Unassembled WGS sequence"/>
</dbReference>
<accession>A0A448XLH9</accession>
<evidence type="ECO:0000313" key="2">
    <source>
        <dbReference type="EMBL" id="VEL39479.1"/>
    </source>
</evidence>
<proteinExistence type="predicted"/>
<sequence>MVGQSRSLQLAAAEASAAAAAAASAAGGGSNRYSGGLEASRGLCPGPPGASPSETGSDRQTGHRHMTSGGGASTSAVASTAPATPSARPTCSGASCSTSAGLGHVRPVGGRAGSTTATSTTAAPTGGYVGDACSGLLLPPLGLFAICSPLGPLPSLDSAQRDMTFKTKHRLDLSLVSMDSRYGHASVIDKFGRHSNQFIWSHTSSSMPLLG</sequence>